<dbReference type="NCBIfam" id="TIGR00756">
    <property type="entry name" value="PPR"/>
    <property type="match status" value="6"/>
</dbReference>
<dbReference type="SUPFAM" id="SSF48452">
    <property type="entry name" value="TPR-like"/>
    <property type="match status" value="2"/>
</dbReference>
<evidence type="ECO:0000256" key="2">
    <source>
        <dbReference type="ARBA" id="ARBA00022737"/>
    </source>
</evidence>
<organism evidence="4 5">
    <name type="scientific">Rubroshorea leprosula</name>
    <dbReference type="NCBI Taxonomy" id="152421"/>
    <lineage>
        <taxon>Eukaryota</taxon>
        <taxon>Viridiplantae</taxon>
        <taxon>Streptophyta</taxon>
        <taxon>Embryophyta</taxon>
        <taxon>Tracheophyta</taxon>
        <taxon>Spermatophyta</taxon>
        <taxon>Magnoliopsida</taxon>
        <taxon>eudicotyledons</taxon>
        <taxon>Gunneridae</taxon>
        <taxon>Pentapetalae</taxon>
        <taxon>rosids</taxon>
        <taxon>malvids</taxon>
        <taxon>Malvales</taxon>
        <taxon>Dipterocarpaceae</taxon>
        <taxon>Rubroshorea</taxon>
    </lineage>
</organism>
<dbReference type="GO" id="GO:0009451">
    <property type="term" value="P:RNA modification"/>
    <property type="evidence" value="ECO:0007669"/>
    <property type="project" value="InterPro"/>
</dbReference>
<keyword evidence="5" id="KW-1185">Reference proteome</keyword>
<dbReference type="FunFam" id="1.25.40.10:FF:000690">
    <property type="entry name" value="Pentatricopeptide repeat-containing protein"/>
    <property type="match status" value="1"/>
</dbReference>
<dbReference type="Gene3D" id="1.25.40.10">
    <property type="entry name" value="Tetratricopeptide repeat domain"/>
    <property type="match status" value="5"/>
</dbReference>
<dbReference type="InterPro" id="IPR002885">
    <property type="entry name" value="PPR_rpt"/>
</dbReference>
<dbReference type="PANTHER" id="PTHR47926:SF457">
    <property type="entry name" value="PENTACOTRIPEPTIDE-REPEAT REGION OF PRORP DOMAIN-CONTAINING PROTEIN"/>
    <property type="match status" value="1"/>
</dbReference>
<dbReference type="PANTHER" id="PTHR47926">
    <property type="entry name" value="PENTATRICOPEPTIDE REPEAT-CONTAINING PROTEIN"/>
    <property type="match status" value="1"/>
</dbReference>
<dbReference type="FunFam" id="1.25.40.10:FF:000125">
    <property type="entry name" value="Pentatricopeptide repeat-containing protein"/>
    <property type="match status" value="1"/>
</dbReference>
<accession>A0AAV5LXK4</accession>
<dbReference type="InterPro" id="IPR046960">
    <property type="entry name" value="PPR_At4g14850-like_plant"/>
</dbReference>
<feature type="repeat" description="PPR" evidence="3">
    <location>
        <begin position="134"/>
        <end position="164"/>
    </location>
</feature>
<dbReference type="Proteomes" id="UP001054252">
    <property type="component" value="Unassembled WGS sequence"/>
</dbReference>
<dbReference type="AlphaFoldDB" id="A0AAV5LXK4"/>
<feature type="repeat" description="PPR" evidence="3">
    <location>
        <begin position="196"/>
        <end position="230"/>
    </location>
</feature>
<keyword evidence="2" id="KW-0677">Repeat</keyword>
<evidence type="ECO:0000313" key="5">
    <source>
        <dbReference type="Proteomes" id="UP001054252"/>
    </source>
</evidence>
<dbReference type="PROSITE" id="PS51375">
    <property type="entry name" value="PPR"/>
    <property type="match status" value="7"/>
</dbReference>
<evidence type="ECO:0008006" key="6">
    <source>
        <dbReference type="Google" id="ProtNLM"/>
    </source>
</evidence>
<dbReference type="GO" id="GO:0003729">
    <property type="term" value="F:mRNA binding"/>
    <property type="evidence" value="ECO:0007669"/>
    <property type="project" value="UniProtKB-ARBA"/>
</dbReference>
<dbReference type="InterPro" id="IPR046848">
    <property type="entry name" value="E_motif"/>
</dbReference>
<proteinExistence type="inferred from homology"/>
<dbReference type="GO" id="GO:0048731">
    <property type="term" value="P:system development"/>
    <property type="evidence" value="ECO:0007669"/>
    <property type="project" value="UniProtKB-ARBA"/>
</dbReference>
<dbReference type="InterPro" id="IPR011990">
    <property type="entry name" value="TPR-like_helical_dom_sf"/>
</dbReference>
<reference evidence="4 5" key="1">
    <citation type="journal article" date="2021" name="Commun. Biol.">
        <title>The genome of Shorea leprosula (Dipterocarpaceae) highlights the ecological relevance of drought in aseasonal tropical rainforests.</title>
        <authorList>
            <person name="Ng K.K.S."/>
            <person name="Kobayashi M.J."/>
            <person name="Fawcett J.A."/>
            <person name="Hatakeyama M."/>
            <person name="Paape T."/>
            <person name="Ng C.H."/>
            <person name="Ang C.C."/>
            <person name="Tnah L.H."/>
            <person name="Lee C.T."/>
            <person name="Nishiyama T."/>
            <person name="Sese J."/>
            <person name="O'Brien M.J."/>
            <person name="Copetti D."/>
            <person name="Mohd Noor M.I."/>
            <person name="Ong R.C."/>
            <person name="Putra M."/>
            <person name="Sireger I.Z."/>
            <person name="Indrioko S."/>
            <person name="Kosugi Y."/>
            <person name="Izuno A."/>
            <person name="Isagi Y."/>
            <person name="Lee S.L."/>
            <person name="Shimizu K.K."/>
        </authorList>
    </citation>
    <scope>NUCLEOTIDE SEQUENCE [LARGE SCALE GENOMIC DNA]</scope>
    <source>
        <strain evidence="4">214</strain>
    </source>
</reference>
<gene>
    <name evidence="4" type="ORF">SLEP1_g49683</name>
</gene>
<feature type="repeat" description="PPR" evidence="3">
    <location>
        <begin position="258"/>
        <end position="292"/>
    </location>
</feature>
<dbReference type="EMBL" id="BPVZ01000157">
    <property type="protein sequence ID" value="GKV42260.1"/>
    <property type="molecule type" value="Genomic_DNA"/>
</dbReference>
<comment type="similarity">
    <text evidence="1">Belongs to the PPR family. PCMP-H subfamily.</text>
</comment>
<feature type="repeat" description="PPR" evidence="3">
    <location>
        <begin position="165"/>
        <end position="195"/>
    </location>
</feature>
<dbReference type="Pfam" id="PF13041">
    <property type="entry name" value="PPR_2"/>
    <property type="match status" value="2"/>
</dbReference>
<dbReference type="Pfam" id="PF20431">
    <property type="entry name" value="E_motif"/>
    <property type="match status" value="1"/>
</dbReference>
<feature type="repeat" description="PPR" evidence="3">
    <location>
        <begin position="320"/>
        <end position="354"/>
    </location>
</feature>
<protein>
    <recommendedName>
        <fullName evidence="6">Pentatricopeptide repeat-containing protein</fullName>
    </recommendedName>
</protein>
<name>A0AAV5LXK4_9ROSI</name>
<evidence type="ECO:0000256" key="1">
    <source>
        <dbReference type="ARBA" id="ARBA00006643"/>
    </source>
</evidence>
<comment type="caution">
    <text evidence="4">The sequence shown here is derived from an EMBL/GenBank/DDBJ whole genome shotgun (WGS) entry which is preliminary data.</text>
</comment>
<dbReference type="Pfam" id="PF01535">
    <property type="entry name" value="PPR"/>
    <property type="match status" value="8"/>
</dbReference>
<evidence type="ECO:0000256" key="3">
    <source>
        <dbReference type="PROSITE-ProRule" id="PRU00708"/>
    </source>
</evidence>
<sequence>MNRSLQLLNEVKSLRTLRFVHAHLLIDGSVASSDLILNKFLRLYAKFGATNHARKVFDQIPEPNAFLWTSLIHGYVENIQYPEAFSAFRWMRSESVTPLNYTIASVLKGLARLARVKDGKAAYGFVLKCGFGFDLTVQNAIIDLFMRCGEVDSAEWVFNEMVDKDFVSWNSMILGYGNNGKVGVARAMFDEMPDRNVISWTSMIQGYVKAGDMEESRILFERMPSKDPASWNVMVSAYIDAGDIDSAKYVFEATPVRNIGTWNLMLSGFCKAGEIEDAKELFNKMPDRNVASWTIMMDGHVKVGDVDSARFLFDHMPERNLVSWSVMIRAYARNGQPHNALELYKKFKEQGIRPDETFILGIISACSQLGILDTAESIIHDFTGPSFSNKQVVSSLIDMYAKCGSLERALQVFKMASQKDLLCYSTMIAAFANHGLAQDAISLFSEMKKANIKPDGIAFLGILTACNHGGLVAEGRKYFRQMRDEYGIRPSEKHYACIVDLLGRAGCLEEAHNLISNMTISPSAAVWGALLAACRVHCNVELAEVAAAELFKIEPRNSGNYILLSNLYAFVGRWDGVARVRALVRENKVMKNRGSSWIELGSVVYEFVMGDDSHFDSESIYFILHLIYENMKLLGYMIDSQREEVLPQHAVQPSDIYSYKLLEDG</sequence>
<feature type="repeat" description="PPR" evidence="3">
    <location>
        <begin position="420"/>
        <end position="454"/>
    </location>
</feature>
<evidence type="ECO:0000313" key="4">
    <source>
        <dbReference type="EMBL" id="GKV42260.1"/>
    </source>
</evidence>
<feature type="repeat" description="PPR" evidence="3">
    <location>
        <begin position="64"/>
        <end position="98"/>
    </location>
</feature>